<gene>
    <name evidence="7" type="primary">parB</name>
    <name evidence="7" type="ORF">PKB_5817</name>
</gene>
<dbReference type="GO" id="GO:0045881">
    <property type="term" value="P:positive regulation of sporulation resulting in formation of a cellular spore"/>
    <property type="evidence" value="ECO:0007669"/>
    <property type="project" value="TreeGrafter"/>
</dbReference>
<dbReference type="SMART" id="SM00470">
    <property type="entry name" value="ParB"/>
    <property type="match status" value="1"/>
</dbReference>
<dbReference type="NCBIfam" id="TIGR00180">
    <property type="entry name" value="parB_part"/>
    <property type="match status" value="1"/>
</dbReference>
<reference evidence="7 8" key="2">
    <citation type="submission" date="2014-05" db="EMBL/GenBank/DDBJ databases">
        <title>Genome sequence of the 3-chlorobenzoate degrading bacterium Pseudomonas knackmussii B13 shows multiple evidence for horizontal gene transfer.</title>
        <authorList>
            <person name="Miyazaki R."/>
            <person name="Bertelli C."/>
            <person name="Falquet L."/>
            <person name="Robinson-Rechavi M."/>
            <person name="Gharib W."/>
            <person name="Roy S."/>
            <person name="Van der Meer J.R."/>
        </authorList>
    </citation>
    <scope>NUCLEOTIDE SEQUENCE [LARGE SCALE GENOMIC DNA]</scope>
    <source>
        <strain evidence="7 8">B13</strain>
    </source>
</reference>
<organism evidence="7 8">
    <name type="scientific">Pseudomonas knackmussii (strain DSM 6978 / CCUG 54928 / LMG 23759 / B13)</name>
    <dbReference type="NCBI Taxonomy" id="1301098"/>
    <lineage>
        <taxon>Bacteria</taxon>
        <taxon>Pseudomonadati</taxon>
        <taxon>Pseudomonadota</taxon>
        <taxon>Gammaproteobacteria</taxon>
        <taxon>Pseudomonadales</taxon>
        <taxon>Pseudomonadaceae</taxon>
        <taxon>Pseudomonas</taxon>
    </lineage>
</organism>
<dbReference type="AlphaFoldDB" id="A0A024HQY4"/>
<dbReference type="KEGG" id="pkc:PKB_5817"/>
<keyword evidence="3" id="KW-0159">Chromosome partition</keyword>
<dbReference type="Gene3D" id="3.90.1530.30">
    <property type="match status" value="1"/>
</dbReference>
<evidence type="ECO:0000256" key="5">
    <source>
        <dbReference type="ARBA" id="ARBA00025472"/>
    </source>
</evidence>
<evidence type="ECO:0000256" key="4">
    <source>
        <dbReference type="ARBA" id="ARBA00023125"/>
    </source>
</evidence>
<comment type="similarity">
    <text evidence="1">Belongs to the ParB family.</text>
</comment>
<dbReference type="PANTHER" id="PTHR33375:SF1">
    <property type="entry name" value="CHROMOSOME-PARTITIONING PROTEIN PARB-RELATED"/>
    <property type="match status" value="1"/>
</dbReference>
<dbReference type="FunFam" id="3.90.1530.30:FF:000001">
    <property type="entry name" value="Chromosome partitioning protein ParB"/>
    <property type="match status" value="1"/>
</dbReference>
<dbReference type="Gene3D" id="1.10.10.2830">
    <property type="match status" value="1"/>
</dbReference>
<evidence type="ECO:0000313" key="7">
    <source>
        <dbReference type="EMBL" id="CDF87122.1"/>
    </source>
</evidence>
<dbReference type="PATRIC" id="fig|1301098.3.peg.5795"/>
<dbReference type="FunFam" id="1.10.10.2830:FF:000001">
    <property type="entry name" value="Chromosome partitioning protein ParB"/>
    <property type="match status" value="1"/>
</dbReference>
<dbReference type="HOGENOM" id="CLU_023853_0_0_6"/>
<dbReference type="GO" id="GO:0005694">
    <property type="term" value="C:chromosome"/>
    <property type="evidence" value="ECO:0007669"/>
    <property type="project" value="TreeGrafter"/>
</dbReference>
<dbReference type="RefSeq" id="WP_043256737.1">
    <property type="nucleotide sequence ID" value="NZ_HG322950.1"/>
</dbReference>
<dbReference type="eggNOG" id="COG1475">
    <property type="taxonomic scope" value="Bacteria"/>
</dbReference>
<keyword evidence="8" id="KW-1185">Reference proteome</keyword>
<sequence length="290" mass="32098">MAVKKRGLGRGLDALLSGSSAATLQEEAVQVDSRELQQLPLDLIQRGKYQPRRDMDPQALEELALSIKAQGVMQPIVVRPIDGGRYEIIAGERRWRATQQAGLDKIPALVREVPDEAAIAMALIENIQREDLNPIEEAAALQRLQQEFQLTQQQVADAVGKSRVTVANLLRLIALPEEIKTLLSHGDLEMGHARALLGLPEQRQVEGARHVVARGLTVRQTEALVRQWLHAPAEPVKAVKADPDISRLEQRLAERLGAPVQIRHGQKGKGQLVIRYNSLDELQGVLAHIR</sequence>
<dbReference type="Pfam" id="PF23552">
    <property type="entry name" value="ParB_C"/>
    <property type="match status" value="1"/>
</dbReference>
<protein>
    <recommendedName>
        <fullName evidence="2">Probable chromosome-partitioning protein ParB</fullName>
    </recommendedName>
</protein>
<evidence type="ECO:0000259" key="6">
    <source>
        <dbReference type="SMART" id="SM00470"/>
    </source>
</evidence>
<dbReference type="OrthoDB" id="9802051at2"/>
<proteinExistence type="inferred from homology"/>
<dbReference type="SUPFAM" id="SSF110849">
    <property type="entry name" value="ParB/Sulfiredoxin"/>
    <property type="match status" value="1"/>
</dbReference>
<dbReference type="EMBL" id="HG322950">
    <property type="protein sequence ID" value="CDF87122.1"/>
    <property type="molecule type" value="Genomic_DNA"/>
</dbReference>
<dbReference type="PANTHER" id="PTHR33375">
    <property type="entry name" value="CHROMOSOME-PARTITIONING PROTEIN PARB-RELATED"/>
    <property type="match status" value="1"/>
</dbReference>
<dbReference type="Pfam" id="PF17762">
    <property type="entry name" value="HTH_ParB"/>
    <property type="match status" value="1"/>
</dbReference>
<dbReference type="InterPro" id="IPR050336">
    <property type="entry name" value="Chromosome_partition/occlusion"/>
</dbReference>
<comment type="function">
    <text evidence="5">Involved in chromosome partition. Localize to both poles of the predivisional cell following completion of DNA replication. Binds to the DNA origin of replication.</text>
</comment>
<dbReference type="InterPro" id="IPR036086">
    <property type="entry name" value="ParB/Sulfiredoxin_sf"/>
</dbReference>
<dbReference type="InterPro" id="IPR003115">
    <property type="entry name" value="ParB_N"/>
</dbReference>
<dbReference type="Pfam" id="PF02195">
    <property type="entry name" value="ParB_N"/>
    <property type="match status" value="1"/>
</dbReference>
<dbReference type="CDD" id="cd16393">
    <property type="entry name" value="SPO0J_N"/>
    <property type="match status" value="1"/>
</dbReference>
<keyword evidence="4" id="KW-0238">DNA-binding</keyword>
<reference evidence="7 8" key="1">
    <citation type="submission" date="2013-03" db="EMBL/GenBank/DDBJ databases">
        <authorList>
            <person name="Linke B."/>
        </authorList>
    </citation>
    <scope>NUCLEOTIDE SEQUENCE [LARGE SCALE GENOMIC DNA]</scope>
    <source>
        <strain evidence="7 8">B13</strain>
    </source>
</reference>
<dbReference type="InterPro" id="IPR004437">
    <property type="entry name" value="ParB/RepB/Spo0J"/>
</dbReference>
<name>A0A024HQY4_PSEKB</name>
<dbReference type="GO" id="GO:0003677">
    <property type="term" value="F:DNA binding"/>
    <property type="evidence" value="ECO:0007669"/>
    <property type="project" value="UniProtKB-KW"/>
</dbReference>
<dbReference type="Proteomes" id="UP000025241">
    <property type="component" value="Chromosome I"/>
</dbReference>
<dbReference type="GO" id="GO:0007059">
    <property type="term" value="P:chromosome segregation"/>
    <property type="evidence" value="ECO:0007669"/>
    <property type="project" value="UniProtKB-KW"/>
</dbReference>
<evidence type="ECO:0000313" key="8">
    <source>
        <dbReference type="Proteomes" id="UP000025241"/>
    </source>
</evidence>
<dbReference type="InterPro" id="IPR057240">
    <property type="entry name" value="ParB_dimer_C"/>
</dbReference>
<accession>A0A024HQY4</accession>
<evidence type="ECO:0000256" key="1">
    <source>
        <dbReference type="ARBA" id="ARBA00006295"/>
    </source>
</evidence>
<evidence type="ECO:0000256" key="3">
    <source>
        <dbReference type="ARBA" id="ARBA00022829"/>
    </source>
</evidence>
<feature type="domain" description="ParB-like N-terminal" evidence="6">
    <location>
        <begin position="37"/>
        <end position="127"/>
    </location>
</feature>
<dbReference type="InterPro" id="IPR041468">
    <property type="entry name" value="HTH_ParB/Spo0J"/>
</dbReference>
<evidence type="ECO:0000256" key="2">
    <source>
        <dbReference type="ARBA" id="ARBA00022372"/>
    </source>
</evidence>
<dbReference type="STRING" id="1301098.PKB_5817"/>